<protein>
    <submittedName>
        <fullName evidence="1">Uncharacterized protein</fullName>
    </submittedName>
</protein>
<accession>A0ABN9R0J1</accession>
<gene>
    <name evidence="1" type="ORF">PCOR1329_LOCUS15837</name>
</gene>
<proteinExistence type="predicted"/>
<evidence type="ECO:0000313" key="1">
    <source>
        <dbReference type="EMBL" id="CAK0811090.1"/>
    </source>
</evidence>
<keyword evidence="2" id="KW-1185">Reference proteome</keyword>
<dbReference type="EMBL" id="CAUYUJ010004820">
    <property type="protein sequence ID" value="CAK0811090.1"/>
    <property type="molecule type" value="Genomic_DNA"/>
</dbReference>
<dbReference type="Proteomes" id="UP001189429">
    <property type="component" value="Unassembled WGS sequence"/>
</dbReference>
<evidence type="ECO:0000313" key="2">
    <source>
        <dbReference type="Proteomes" id="UP001189429"/>
    </source>
</evidence>
<comment type="caution">
    <text evidence="1">The sequence shown here is derived from an EMBL/GenBank/DDBJ whole genome shotgun (WGS) entry which is preliminary data.</text>
</comment>
<sequence length="117" mass="12908">MLQMRLARTRALEAEAGKGNMAQQECLHIVEDQLAAINGVFHGLQSCSGLIGAKTREIDEPVWEAGDPGAWTRCGCQRKDECWWVDCSNEAEDSADEIAMKIGMLEERLAKLDGAQE</sequence>
<reference evidence="1" key="1">
    <citation type="submission" date="2023-10" db="EMBL/GenBank/DDBJ databases">
        <authorList>
            <person name="Chen Y."/>
            <person name="Shah S."/>
            <person name="Dougan E. K."/>
            <person name="Thang M."/>
            <person name="Chan C."/>
        </authorList>
    </citation>
    <scope>NUCLEOTIDE SEQUENCE [LARGE SCALE GENOMIC DNA]</scope>
</reference>
<name>A0ABN9R0J1_9DINO</name>
<feature type="non-terminal residue" evidence="1">
    <location>
        <position position="117"/>
    </location>
</feature>
<organism evidence="1 2">
    <name type="scientific">Prorocentrum cordatum</name>
    <dbReference type="NCBI Taxonomy" id="2364126"/>
    <lineage>
        <taxon>Eukaryota</taxon>
        <taxon>Sar</taxon>
        <taxon>Alveolata</taxon>
        <taxon>Dinophyceae</taxon>
        <taxon>Prorocentrales</taxon>
        <taxon>Prorocentraceae</taxon>
        <taxon>Prorocentrum</taxon>
    </lineage>
</organism>